<reference evidence="3 4" key="1">
    <citation type="submission" date="2024-08" db="EMBL/GenBank/DDBJ databases">
        <title>Whole-genome sequencing of halo(alkali)philic microorganisms from hypersaline lakes.</title>
        <authorList>
            <person name="Sorokin D.Y."/>
            <person name="Merkel A.Y."/>
            <person name="Messina E."/>
            <person name="Yakimov M."/>
        </authorList>
    </citation>
    <scope>NUCLEOTIDE SEQUENCE [LARGE SCALE GENOMIC DNA]</scope>
    <source>
        <strain evidence="3 4">AB-hyl4</strain>
    </source>
</reference>
<evidence type="ECO:0000256" key="1">
    <source>
        <dbReference type="SAM" id="MobiDB-lite"/>
    </source>
</evidence>
<feature type="domain" description="Hydantoinase B/oxoprolinase" evidence="2">
    <location>
        <begin position="12"/>
        <end position="564"/>
    </location>
</feature>
<dbReference type="InterPro" id="IPR045079">
    <property type="entry name" value="Oxoprolinase-like"/>
</dbReference>
<sequence>MNTTNHDTATLDPIELEVFKHLFASIAEEMGVRLMRSAYSPNIKERRDFSCAIFDPQGDMIAQAAHIPVHLGSAPLSVKAVLEKFDPATMRPGDRFIVNDPYAGGTHLPDITVVAPCFLTATPNAAAPPDFYVANRAHHADVGGITPGSLPISQHIDDEGVRIPPSRLTEDLITNICNQTRTPDERRGDLLAQCAALDVGITRLTSLTEHHTPERLAHCAAALQDYTARFVRNLIHKLPDGQYHFHDLLDDDGHGNNDIAIRCTLTIAADHATVDLRESDDQTLGPVNAVRAIALSATMYVFRCLAASDPGSDIPSNSGVLRPVTLLTRPGSIVDATYPAAVAGGNVETSQRIVDTLFGAIAQALPDIAPAASAGSMNNLTIGSTENMSDVASRMSNLTQTPPGPSNIPHPTSHIPHSHPPFAYYETLAGGAGAGPHAPGGHAIHTHMTNTLNTPVEALEHAYPFRVQAYAIRTGSGGAGKHAGGDGLIRRYTFDTPVQLTLLTERRRHAPYGLAGGEPAQPGRNILIHPNGKREPLPGKCTITCQPGDTLEIQTPGGGGWGTPRSI</sequence>
<gene>
    <name evidence="3" type="ORF">ACERK3_14420</name>
</gene>
<protein>
    <submittedName>
        <fullName evidence="3">Hydantoinase B/oxoprolinase family protein</fullName>
    </submittedName>
</protein>
<organism evidence="3 4">
    <name type="scientific">Natronomicrosphaera hydrolytica</name>
    <dbReference type="NCBI Taxonomy" id="3242702"/>
    <lineage>
        <taxon>Bacteria</taxon>
        <taxon>Pseudomonadati</taxon>
        <taxon>Planctomycetota</taxon>
        <taxon>Phycisphaerae</taxon>
        <taxon>Phycisphaerales</taxon>
        <taxon>Phycisphaeraceae</taxon>
        <taxon>Natronomicrosphaera</taxon>
    </lineage>
</organism>
<evidence type="ECO:0000313" key="4">
    <source>
        <dbReference type="Proteomes" id="UP001575105"/>
    </source>
</evidence>
<dbReference type="PANTHER" id="PTHR11365:SF23">
    <property type="entry name" value="HYPOTHETICAL 5-OXOPROLINASE (EUROFUNG)-RELATED"/>
    <property type="match status" value="1"/>
</dbReference>
<comment type="caution">
    <text evidence="3">The sequence shown here is derived from an EMBL/GenBank/DDBJ whole genome shotgun (WGS) entry which is preliminary data.</text>
</comment>
<keyword evidence="4" id="KW-1185">Reference proteome</keyword>
<name>A0ABV4U7B4_9BACT</name>
<dbReference type="InterPro" id="IPR003692">
    <property type="entry name" value="Hydantoinase_B"/>
</dbReference>
<feature type="region of interest" description="Disordered" evidence="1">
    <location>
        <begin position="548"/>
        <end position="567"/>
    </location>
</feature>
<evidence type="ECO:0000313" key="3">
    <source>
        <dbReference type="EMBL" id="MFA9479480.1"/>
    </source>
</evidence>
<dbReference type="Pfam" id="PF02538">
    <property type="entry name" value="Hydantoinase_B"/>
    <property type="match status" value="1"/>
</dbReference>
<dbReference type="Proteomes" id="UP001575105">
    <property type="component" value="Unassembled WGS sequence"/>
</dbReference>
<dbReference type="EMBL" id="JBGUBD010000009">
    <property type="protein sequence ID" value="MFA9479480.1"/>
    <property type="molecule type" value="Genomic_DNA"/>
</dbReference>
<evidence type="ECO:0000259" key="2">
    <source>
        <dbReference type="Pfam" id="PF02538"/>
    </source>
</evidence>
<dbReference type="PANTHER" id="PTHR11365">
    <property type="entry name" value="5-OXOPROLINASE RELATED"/>
    <property type="match status" value="1"/>
</dbReference>
<dbReference type="RefSeq" id="WP_425346403.1">
    <property type="nucleotide sequence ID" value="NZ_JBGUBD010000009.1"/>
</dbReference>
<feature type="compositionally biased region" description="Gly residues" evidence="1">
    <location>
        <begin position="556"/>
        <end position="567"/>
    </location>
</feature>
<proteinExistence type="predicted"/>
<accession>A0ABV4U7B4</accession>